<keyword evidence="8" id="KW-0472">Membrane</keyword>
<keyword evidence="5 8" id="KW-0067">ATP-binding</keyword>
<dbReference type="OrthoDB" id="9802264at2"/>
<dbReference type="Gene3D" id="3.40.50.300">
    <property type="entry name" value="P-loop containing nucleotide triphosphate hydrolases"/>
    <property type="match status" value="1"/>
</dbReference>
<dbReference type="InterPro" id="IPR000644">
    <property type="entry name" value="CBS_dom"/>
</dbReference>
<name>E0E389_9FIRM</name>
<proteinExistence type="inferred from homology"/>
<dbReference type="PROSITE" id="PS51371">
    <property type="entry name" value="CBS"/>
    <property type="match status" value="2"/>
</dbReference>
<evidence type="ECO:0000256" key="3">
    <source>
        <dbReference type="ARBA" id="ARBA00022737"/>
    </source>
</evidence>
<keyword evidence="12" id="KW-1185">Reference proteome</keyword>
<dbReference type="EC" id="7.6.2.9" evidence="8"/>
<comment type="similarity">
    <text evidence="1 8">Belongs to the ABC transporter superfamily.</text>
</comment>
<evidence type="ECO:0000256" key="6">
    <source>
        <dbReference type="ARBA" id="ARBA00023122"/>
    </source>
</evidence>
<evidence type="ECO:0000259" key="10">
    <source>
        <dbReference type="PROSITE" id="PS51371"/>
    </source>
</evidence>
<dbReference type="NCBIfam" id="TIGR01186">
    <property type="entry name" value="proV"/>
    <property type="match status" value="1"/>
</dbReference>
<dbReference type="Pfam" id="PF00571">
    <property type="entry name" value="CBS"/>
    <property type="match status" value="2"/>
</dbReference>
<dbReference type="InterPro" id="IPR017871">
    <property type="entry name" value="ABC_transporter-like_CS"/>
</dbReference>
<keyword evidence="8" id="KW-1003">Cell membrane</keyword>
<dbReference type="GO" id="GO:0005524">
    <property type="term" value="F:ATP binding"/>
    <property type="evidence" value="ECO:0007669"/>
    <property type="project" value="UniProtKB-UniRule"/>
</dbReference>
<comment type="catalytic activity">
    <reaction evidence="8">
        <text>a quaternary ammonium(out) + ATP + H2O = a quaternary ammonium(in) + ADP + phosphate + H(+)</text>
        <dbReference type="Rhea" id="RHEA:11036"/>
        <dbReference type="ChEBI" id="CHEBI:15377"/>
        <dbReference type="ChEBI" id="CHEBI:15378"/>
        <dbReference type="ChEBI" id="CHEBI:30616"/>
        <dbReference type="ChEBI" id="CHEBI:35267"/>
        <dbReference type="ChEBI" id="CHEBI:43474"/>
        <dbReference type="ChEBI" id="CHEBI:456216"/>
    </reaction>
</comment>
<keyword evidence="3" id="KW-0677">Repeat</keyword>
<protein>
    <recommendedName>
        <fullName evidence="8">Quaternary amine transport ATP-binding protein</fullName>
        <ecNumber evidence="8">7.6.2.9</ecNumber>
    </recommendedName>
</protein>
<dbReference type="InterPro" id="IPR027417">
    <property type="entry name" value="P-loop_NTPase"/>
</dbReference>
<dbReference type="FunFam" id="3.40.50.300:FF:000425">
    <property type="entry name" value="Probable ABC transporter, ATP-binding subunit"/>
    <property type="match status" value="1"/>
</dbReference>
<evidence type="ECO:0000313" key="12">
    <source>
        <dbReference type="Proteomes" id="UP000003244"/>
    </source>
</evidence>
<dbReference type="PROSITE" id="PS00211">
    <property type="entry name" value="ABC_TRANSPORTER_1"/>
    <property type="match status" value="1"/>
</dbReference>
<dbReference type="eggNOG" id="COG1125">
    <property type="taxonomic scope" value="Bacteria"/>
</dbReference>
<keyword evidence="6 7" id="KW-0129">CBS domain</keyword>
<evidence type="ECO:0000256" key="7">
    <source>
        <dbReference type="PROSITE-ProRule" id="PRU00703"/>
    </source>
</evidence>
<sequence length="389" mass="44670">MIKYKNITKKYPNGKMAVKDINLEFNRGEFVCFIGTSGSGKTTLMRMLNRMLEPTSGELTIDGKNIKDFNEVELRRKIGYVIQQIGLMPHMTIYENITMVPRLLKWPENKMKEKAVKLIKMVDLPESFLNRYPSELSGGQQQRIGVIRALAADQDIVLMDEPFGALDPVTRESLQDIVKELQVKTGKTFVIVTHDMDEAIKLADKIAILDKGELIQFDTVENILLNPKNEFVKNMIGEDRLTEAKFDLSTVEEIMMKNPYKINVKDSLRAAMNLMYKKRVDTLFVVDDNNILLGVIDAFAVKVKENKFSRPIEDFIKRAYAIRVDTKVKSALYYINELKYRNIPVIDSKGCLVGLITRAAMVDYLYNNFWSDYEPGDSEVLLTEEYEVE</sequence>
<dbReference type="PANTHER" id="PTHR43117:SF3">
    <property type="entry name" value="CHOLINE TRANSPORT ATP-BINDING PROTEIN OPUBA"/>
    <property type="match status" value="1"/>
</dbReference>
<dbReference type="SMART" id="SM00382">
    <property type="entry name" value="AAA"/>
    <property type="match status" value="1"/>
</dbReference>
<dbReference type="InterPro" id="IPR005892">
    <property type="entry name" value="Gly-betaine_transp_ATP-bd"/>
</dbReference>
<dbReference type="Proteomes" id="UP000003244">
    <property type="component" value="Unassembled WGS sequence"/>
</dbReference>
<dbReference type="STRING" id="596315.HMPREF0634_1503"/>
<feature type="domain" description="ABC transporter" evidence="9">
    <location>
        <begin position="2"/>
        <end position="236"/>
    </location>
</feature>
<feature type="domain" description="CBS" evidence="10">
    <location>
        <begin position="255"/>
        <end position="312"/>
    </location>
</feature>
<dbReference type="RefSeq" id="WP_007789634.1">
    <property type="nucleotide sequence ID" value="NZ_ADGQ01000056.1"/>
</dbReference>
<dbReference type="SUPFAM" id="SSF54631">
    <property type="entry name" value="CBS-domain pair"/>
    <property type="match status" value="1"/>
</dbReference>
<evidence type="ECO:0000313" key="11">
    <source>
        <dbReference type="EMBL" id="EFM64574.1"/>
    </source>
</evidence>
<evidence type="ECO:0000256" key="8">
    <source>
        <dbReference type="RuleBase" id="RU369116"/>
    </source>
</evidence>
<dbReference type="InterPro" id="IPR003593">
    <property type="entry name" value="AAA+_ATPase"/>
</dbReference>
<dbReference type="Pfam" id="PF00005">
    <property type="entry name" value="ABC_tran"/>
    <property type="match status" value="1"/>
</dbReference>
<dbReference type="PROSITE" id="PS50893">
    <property type="entry name" value="ABC_TRANSPORTER_2"/>
    <property type="match status" value="1"/>
</dbReference>
<evidence type="ECO:0000256" key="4">
    <source>
        <dbReference type="ARBA" id="ARBA00022741"/>
    </source>
</evidence>
<evidence type="ECO:0000256" key="2">
    <source>
        <dbReference type="ARBA" id="ARBA00022448"/>
    </source>
</evidence>
<dbReference type="SMART" id="SM00116">
    <property type="entry name" value="CBS"/>
    <property type="match status" value="2"/>
</dbReference>
<dbReference type="AlphaFoldDB" id="E0E389"/>
<organism evidence="11 12">
    <name type="scientific">Peptostreptococcus stomatis DSM 17678</name>
    <dbReference type="NCBI Taxonomy" id="596315"/>
    <lineage>
        <taxon>Bacteria</taxon>
        <taxon>Bacillati</taxon>
        <taxon>Bacillota</taxon>
        <taxon>Clostridia</taxon>
        <taxon>Peptostreptococcales</taxon>
        <taxon>Peptostreptococcaceae</taxon>
        <taxon>Peptostreptococcus</taxon>
    </lineage>
</organism>
<keyword evidence="4 8" id="KW-0547">Nucleotide-binding</keyword>
<comment type="subcellular location">
    <subcellularLocation>
        <location evidence="8">Cell inner membrane</location>
        <topology evidence="8">Peripheral membrane protein</topology>
    </subcellularLocation>
</comment>
<reference evidence="11 12" key="1">
    <citation type="submission" date="2010-08" db="EMBL/GenBank/DDBJ databases">
        <authorList>
            <person name="Harkins D.M."/>
            <person name="Madupu R."/>
            <person name="Durkin A.S."/>
            <person name="Torralba M."/>
            <person name="Methe B."/>
            <person name="Sutton G.G."/>
            <person name="Nelson K.E."/>
        </authorList>
    </citation>
    <scope>NUCLEOTIDE SEQUENCE [LARGE SCALE GENOMIC DNA]</scope>
    <source>
        <strain evidence="11 12">DSM 17678</strain>
    </source>
</reference>
<comment type="caution">
    <text evidence="11">The sequence shown here is derived from an EMBL/GenBank/DDBJ whole genome shotgun (WGS) entry which is preliminary data.</text>
</comment>
<dbReference type="GO" id="GO:0031460">
    <property type="term" value="P:glycine betaine transport"/>
    <property type="evidence" value="ECO:0007669"/>
    <property type="project" value="InterPro"/>
</dbReference>
<dbReference type="Gene3D" id="3.10.580.10">
    <property type="entry name" value="CBS-domain"/>
    <property type="match status" value="1"/>
</dbReference>
<evidence type="ECO:0000256" key="1">
    <source>
        <dbReference type="ARBA" id="ARBA00005417"/>
    </source>
</evidence>
<dbReference type="GeneID" id="84800725"/>
<dbReference type="GO" id="GO:0016887">
    <property type="term" value="F:ATP hydrolysis activity"/>
    <property type="evidence" value="ECO:0007669"/>
    <property type="project" value="UniProtKB-UniRule"/>
</dbReference>
<feature type="domain" description="CBS" evidence="10">
    <location>
        <begin position="315"/>
        <end position="373"/>
    </location>
</feature>
<dbReference type="GO" id="GO:0005886">
    <property type="term" value="C:plasma membrane"/>
    <property type="evidence" value="ECO:0007669"/>
    <property type="project" value="UniProtKB-SubCell"/>
</dbReference>
<dbReference type="EMBL" id="ADGQ01000056">
    <property type="protein sequence ID" value="EFM64574.1"/>
    <property type="molecule type" value="Genomic_DNA"/>
</dbReference>
<keyword evidence="8" id="KW-0997">Cell inner membrane</keyword>
<evidence type="ECO:0000256" key="5">
    <source>
        <dbReference type="ARBA" id="ARBA00022840"/>
    </source>
</evidence>
<gene>
    <name evidence="11" type="primary">proV</name>
    <name evidence="11" type="ORF">HMPREF0634_1503</name>
</gene>
<dbReference type="SUPFAM" id="SSF52540">
    <property type="entry name" value="P-loop containing nucleoside triphosphate hydrolases"/>
    <property type="match status" value="1"/>
</dbReference>
<accession>E0E389</accession>
<dbReference type="GO" id="GO:0015418">
    <property type="term" value="F:ABC-type quaternary ammonium compound transporting activity"/>
    <property type="evidence" value="ECO:0007669"/>
    <property type="project" value="UniProtKB-EC"/>
</dbReference>
<comment type="subunit">
    <text evidence="8">The complex is probably composed of two ATP-binding proteins, two transmembrane proteins and a solute-binding protein.</text>
</comment>
<evidence type="ECO:0000259" key="9">
    <source>
        <dbReference type="PROSITE" id="PS50893"/>
    </source>
</evidence>
<keyword evidence="2 8" id="KW-0813">Transport</keyword>
<dbReference type="PANTHER" id="PTHR43117">
    <property type="entry name" value="OSMOPROTECTANT IMPORT ATP-BINDING PROTEIN OSMV"/>
    <property type="match status" value="1"/>
</dbReference>
<dbReference type="InterPro" id="IPR003439">
    <property type="entry name" value="ABC_transporter-like_ATP-bd"/>
</dbReference>
<dbReference type="InterPro" id="IPR046342">
    <property type="entry name" value="CBS_dom_sf"/>
</dbReference>
<dbReference type="GO" id="GO:0006865">
    <property type="term" value="P:amino acid transport"/>
    <property type="evidence" value="ECO:0007669"/>
    <property type="project" value="UniProtKB-UniRule"/>
</dbReference>